<reference evidence="4 5" key="1">
    <citation type="journal article" date="2018" name="Nat. Biotechnol.">
        <title>A standardized bacterial taxonomy based on genome phylogeny substantially revises the tree of life.</title>
        <authorList>
            <person name="Parks D.H."/>
            <person name="Chuvochina M."/>
            <person name="Waite D.W."/>
            <person name="Rinke C."/>
            <person name="Skarshewski A."/>
            <person name="Chaumeil P.A."/>
            <person name="Hugenholtz P."/>
        </authorList>
    </citation>
    <scope>NUCLEOTIDE SEQUENCE [LARGE SCALE GENOMIC DNA]</scope>
    <source>
        <strain evidence="4">UBA9958</strain>
    </source>
</reference>
<dbReference type="EC" id="2.4.2.19" evidence="4"/>
<comment type="caution">
    <text evidence="4">The sequence shown here is derived from an EMBL/GenBank/DDBJ whole genome shotgun (WGS) entry which is preliminary data.</text>
</comment>
<dbReference type="InterPro" id="IPR036068">
    <property type="entry name" value="Nicotinate_pribotase-like_C"/>
</dbReference>
<dbReference type="SUPFAM" id="SSF51690">
    <property type="entry name" value="Nicotinate/Quinolinate PRTase C-terminal domain-like"/>
    <property type="match status" value="1"/>
</dbReference>
<dbReference type="GO" id="GO:0005737">
    <property type="term" value="C:cytoplasm"/>
    <property type="evidence" value="ECO:0007669"/>
    <property type="project" value="TreeGrafter"/>
</dbReference>
<dbReference type="Pfam" id="PF01729">
    <property type="entry name" value="QRPTase_C"/>
    <property type="match status" value="1"/>
</dbReference>
<sequence>QEALEAGATSILLDNFSLDLLHEAVRLNNSAVKKAILEASGGITLNNVHEVAKTGVDRISIGAITKDINAIDLSMQIIPNT</sequence>
<evidence type="ECO:0000256" key="2">
    <source>
        <dbReference type="ARBA" id="ARBA00022676"/>
    </source>
</evidence>
<gene>
    <name evidence="4" type="ORF">DCW48_06300</name>
</gene>
<feature type="domain" description="Quinolinate phosphoribosyl transferase C-terminal" evidence="3">
    <location>
        <begin position="1"/>
        <end position="76"/>
    </location>
</feature>
<evidence type="ECO:0000313" key="5">
    <source>
        <dbReference type="Proteomes" id="UP000264313"/>
    </source>
</evidence>
<dbReference type="PANTHER" id="PTHR32179:SF3">
    <property type="entry name" value="NICOTINATE-NUCLEOTIDE PYROPHOSPHORYLASE [CARBOXYLATING]"/>
    <property type="match status" value="1"/>
</dbReference>
<proteinExistence type="inferred from homology"/>
<dbReference type="GO" id="GO:0009435">
    <property type="term" value="P:NAD+ biosynthetic process"/>
    <property type="evidence" value="ECO:0007669"/>
    <property type="project" value="InterPro"/>
</dbReference>
<dbReference type="InterPro" id="IPR027277">
    <property type="entry name" value="NadC/ModD"/>
</dbReference>
<feature type="non-terminal residue" evidence="4">
    <location>
        <position position="1"/>
    </location>
</feature>
<comment type="similarity">
    <text evidence="1">Belongs to the NadC/ModD family.</text>
</comment>
<dbReference type="AlphaFoldDB" id="A0A351RAX4"/>
<dbReference type="InterPro" id="IPR013785">
    <property type="entry name" value="Aldolase_TIM"/>
</dbReference>
<dbReference type="Gene3D" id="3.20.20.70">
    <property type="entry name" value="Aldolase class I"/>
    <property type="match status" value="1"/>
</dbReference>
<dbReference type="InterPro" id="IPR002638">
    <property type="entry name" value="Quinolinate_PRibosylTrfase_C"/>
</dbReference>
<evidence type="ECO:0000259" key="3">
    <source>
        <dbReference type="Pfam" id="PF01729"/>
    </source>
</evidence>
<keyword evidence="2 4" id="KW-0328">Glycosyltransferase</keyword>
<evidence type="ECO:0000256" key="1">
    <source>
        <dbReference type="ARBA" id="ARBA00009400"/>
    </source>
</evidence>
<organism evidence="4 5">
    <name type="scientific">Methylotenera mobilis</name>
    <dbReference type="NCBI Taxonomy" id="359408"/>
    <lineage>
        <taxon>Bacteria</taxon>
        <taxon>Pseudomonadati</taxon>
        <taxon>Pseudomonadota</taxon>
        <taxon>Betaproteobacteria</taxon>
        <taxon>Nitrosomonadales</taxon>
        <taxon>Methylophilaceae</taxon>
        <taxon>Methylotenera</taxon>
    </lineage>
</organism>
<protein>
    <submittedName>
        <fullName evidence="4">Nicotinate-nucleotide diphosphorylase (Carboxylating)</fullName>
        <ecNumber evidence="4">2.4.2.19</ecNumber>
    </submittedName>
</protein>
<dbReference type="GO" id="GO:0034213">
    <property type="term" value="P:quinolinate catabolic process"/>
    <property type="evidence" value="ECO:0007669"/>
    <property type="project" value="TreeGrafter"/>
</dbReference>
<accession>A0A351RAX4</accession>
<name>A0A351RAX4_9PROT</name>
<dbReference type="PANTHER" id="PTHR32179">
    <property type="entry name" value="NICOTINATE-NUCLEOTIDE PYROPHOSPHORYLASE [CARBOXYLATING]"/>
    <property type="match status" value="1"/>
</dbReference>
<dbReference type="EMBL" id="DNAA01000154">
    <property type="protein sequence ID" value="HBA09195.1"/>
    <property type="molecule type" value="Genomic_DNA"/>
</dbReference>
<dbReference type="GO" id="GO:0004514">
    <property type="term" value="F:nicotinate-nucleotide diphosphorylase (carboxylating) activity"/>
    <property type="evidence" value="ECO:0007669"/>
    <property type="project" value="UniProtKB-EC"/>
</dbReference>
<dbReference type="Proteomes" id="UP000264313">
    <property type="component" value="Unassembled WGS sequence"/>
</dbReference>
<evidence type="ECO:0000313" key="4">
    <source>
        <dbReference type="EMBL" id="HBA09195.1"/>
    </source>
</evidence>
<keyword evidence="4" id="KW-0808">Transferase</keyword>